<dbReference type="RefSeq" id="WP_244726711.1">
    <property type="nucleotide sequence ID" value="NZ_JALIRP010000006.1"/>
</dbReference>
<proteinExistence type="predicted"/>
<feature type="coiled-coil region" evidence="1">
    <location>
        <begin position="177"/>
        <end position="204"/>
    </location>
</feature>
<organism evidence="3 4">
    <name type="scientific">Paenibacillus mangrovi</name>
    <dbReference type="NCBI Taxonomy" id="2931978"/>
    <lineage>
        <taxon>Bacteria</taxon>
        <taxon>Bacillati</taxon>
        <taxon>Bacillota</taxon>
        <taxon>Bacilli</taxon>
        <taxon>Bacillales</taxon>
        <taxon>Paenibacillaceae</taxon>
        <taxon>Paenibacillus</taxon>
    </lineage>
</organism>
<comment type="caution">
    <text evidence="3">The sequence shown here is derived from an EMBL/GenBank/DDBJ whole genome shotgun (WGS) entry which is preliminary data.</text>
</comment>
<dbReference type="EMBL" id="JALIRP010000006">
    <property type="protein sequence ID" value="MCJ8013387.1"/>
    <property type="molecule type" value="Genomic_DNA"/>
</dbReference>
<dbReference type="Proteomes" id="UP001139347">
    <property type="component" value="Unassembled WGS sequence"/>
</dbReference>
<keyword evidence="1" id="KW-0175">Coiled coil</keyword>
<sequence length="301" mass="35777">MADVTFGVKVAPELKEKIDQLFKNSDFETQKEWFQHLLSIYDLHQLKHQDATKRYANDLEYIEQNITRVQETIVQMMKKTADETAHQEAEWLTTLEELRHQLQQSEQLKDKMGARLLEIEEQSNQQTKDLLERHKQNSVLEDLCGTLKKSLADKEAVVEVMRHERTQWESSDYPAIVQRLTEENSILNEQCQKQQHQIDLLRMEYERKLEVEQLKTEYARKETELLLQRKPQKENENTSSRKRGRPRKENLTSSFSMQQQLNVDDYEKINAQLDPDFFDIPEDPEELQEMLGDELPQSQDE</sequence>
<feature type="compositionally biased region" description="Polar residues" evidence="2">
    <location>
        <begin position="251"/>
        <end position="262"/>
    </location>
</feature>
<protein>
    <submittedName>
        <fullName evidence="3">Uncharacterized protein</fullName>
    </submittedName>
</protein>
<dbReference type="AlphaFoldDB" id="A0A9X1WQ79"/>
<evidence type="ECO:0000256" key="1">
    <source>
        <dbReference type="SAM" id="Coils"/>
    </source>
</evidence>
<evidence type="ECO:0000256" key="2">
    <source>
        <dbReference type="SAM" id="MobiDB-lite"/>
    </source>
</evidence>
<name>A0A9X1WQ79_9BACL</name>
<reference evidence="3" key="1">
    <citation type="submission" date="2022-04" db="EMBL/GenBank/DDBJ databases">
        <title>Paenibacillus mangrovi sp. nov., a novel endophytic bacterium isolated from bark of Kandelia candel.</title>
        <authorList>
            <person name="Tuo L."/>
        </authorList>
    </citation>
    <scope>NUCLEOTIDE SEQUENCE</scope>
    <source>
        <strain evidence="3">KQZ6P-2</strain>
    </source>
</reference>
<gene>
    <name evidence="3" type="ORF">MUG84_16785</name>
</gene>
<feature type="compositionally biased region" description="Acidic residues" evidence="2">
    <location>
        <begin position="276"/>
        <end position="292"/>
    </location>
</feature>
<feature type="coiled-coil region" evidence="1">
    <location>
        <begin position="88"/>
        <end position="137"/>
    </location>
</feature>
<evidence type="ECO:0000313" key="3">
    <source>
        <dbReference type="EMBL" id="MCJ8013387.1"/>
    </source>
</evidence>
<evidence type="ECO:0000313" key="4">
    <source>
        <dbReference type="Proteomes" id="UP001139347"/>
    </source>
</evidence>
<keyword evidence="4" id="KW-1185">Reference proteome</keyword>
<feature type="region of interest" description="Disordered" evidence="2">
    <location>
        <begin position="227"/>
        <end position="301"/>
    </location>
</feature>
<accession>A0A9X1WQ79</accession>